<proteinExistence type="predicted"/>
<evidence type="ECO:0000256" key="2">
    <source>
        <dbReference type="SAM" id="MobiDB-lite"/>
    </source>
</evidence>
<evidence type="ECO:0000256" key="1">
    <source>
        <dbReference type="ARBA" id="ARBA00023125"/>
    </source>
</evidence>
<dbReference type="InterPro" id="IPR009057">
    <property type="entry name" value="Homeodomain-like_sf"/>
</dbReference>
<dbReference type="InterPro" id="IPR006600">
    <property type="entry name" value="HTH_CenpB_DNA-bd_dom"/>
</dbReference>
<dbReference type="VEuPathDB" id="FungiDB:CAGL0K10054g"/>
<dbReference type="OrthoDB" id="125347at2759"/>
<dbReference type="GO" id="GO:0005634">
    <property type="term" value="C:nucleus"/>
    <property type="evidence" value="ECO:0007669"/>
    <property type="project" value="TreeGrafter"/>
</dbReference>
<organism evidence="4 5">
    <name type="scientific">Candida glabrata</name>
    <name type="common">Yeast</name>
    <name type="synonym">Torulopsis glabrata</name>
    <dbReference type="NCBI Taxonomy" id="5478"/>
    <lineage>
        <taxon>Eukaryota</taxon>
        <taxon>Fungi</taxon>
        <taxon>Dikarya</taxon>
        <taxon>Ascomycota</taxon>
        <taxon>Saccharomycotina</taxon>
        <taxon>Saccharomycetes</taxon>
        <taxon>Saccharomycetales</taxon>
        <taxon>Saccharomycetaceae</taxon>
        <taxon>Nakaseomyces</taxon>
    </lineage>
</organism>
<protein>
    <submittedName>
        <fullName evidence="4">Protein PDC2</fullName>
    </submittedName>
</protein>
<accession>A0A0W0EAS6</accession>
<dbReference type="SMART" id="SM00674">
    <property type="entry name" value="CENPB"/>
    <property type="match status" value="1"/>
</dbReference>
<evidence type="ECO:0000259" key="3">
    <source>
        <dbReference type="PROSITE" id="PS51253"/>
    </source>
</evidence>
<dbReference type="AlphaFoldDB" id="A0A0W0EAS6"/>
<dbReference type="PANTHER" id="PTHR19303:SF73">
    <property type="entry name" value="PROTEIN PDC2"/>
    <property type="match status" value="1"/>
</dbReference>
<dbReference type="PhylomeDB" id="A0A0W0EAS6"/>
<dbReference type="VEuPathDB" id="FungiDB:GVI51_K09889"/>
<dbReference type="Gene3D" id="1.10.10.60">
    <property type="entry name" value="Homeodomain-like"/>
    <property type="match status" value="2"/>
</dbReference>
<feature type="compositionally biased region" description="Polar residues" evidence="2">
    <location>
        <begin position="661"/>
        <end position="688"/>
    </location>
</feature>
<gene>
    <name evidence="4" type="ORF">AO440_003675</name>
</gene>
<feature type="region of interest" description="Disordered" evidence="2">
    <location>
        <begin position="659"/>
        <end position="688"/>
    </location>
</feature>
<dbReference type="Proteomes" id="UP000054886">
    <property type="component" value="Unassembled WGS sequence"/>
</dbReference>
<dbReference type="GO" id="GO:2001172">
    <property type="term" value="P:positive regulation of glycolytic fermentation to ethanol"/>
    <property type="evidence" value="ECO:0007669"/>
    <property type="project" value="EnsemblFungi"/>
</dbReference>
<dbReference type="Pfam" id="PF03184">
    <property type="entry name" value="DDE_1"/>
    <property type="match status" value="1"/>
</dbReference>
<dbReference type="GO" id="GO:0000978">
    <property type="term" value="F:RNA polymerase II cis-regulatory region sequence-specific DNA binding"/>
    <property type="evidence" value="ECO:0007669"/>
    <property type="project" value="EnsemblFungi"/>
</dbReference>
<evidence type="ECO:0000313" key="4">
    <source>
        <dbReference type="EMBL" id="KTB02539.1"/>
    </source>
</evidence>
<dbReference type="VEuPathDB" id="FungiDB:GWK60_K09845"/>
<dbReference type="GO" id="GO:0090180">
    <property type="term" value="P:positive regulation of thiamine biosynthetic process"/>
    <property type="evidence" value="ECO:0007669"/>
    <property type="project" value="EnsemblFungi"/>
</dbReference>
<feature type="domain" description="HTH CENPB-type" evidence="3">
    <location>
        <begin position="63"/>
        <end position="138"/>
    </location>
</feature>
<dbReference type="Pfam" id="PF03221">
    <property type="entry name" value="HTH_Tnp_Tc5"/>
    <property type="match status" value="1"/>
</dbReference>
<comment type="caution">
    <text evidence="4">The sequence shown here is derived from an EMBL/GenBank/DDBJ whole genome shotgun (WGS) entry which is preliminary data.</text>
</comment>
<dbReference type="InterPro" id="IPR004875">
    <property type="entry name" value="DDE_SF_endonuclease_dom"/>
</dbReference>
<evidence type="ECO:0000313" key="5">
    <source>
        <dbReference type="Proteomes" id="UP000054886"/>
    </source>
</evidence>
<dbReference type="SUPFAM" id="SSF46689">
    <property type="entry name" value="Homeodomain-like"/>
    <property type="match status" value="1"/>
</dbReference>
<sequence length="794" mass="91733">MLSIEQRYNICLMAERHPRWTQLELAKWAYDTFQLDKVPSQGTISRLLSRKSTYMNCKEHERDATRLRTPNNLLVRRIIQEWISQSLWNGIPITSPIIQETAHSVWQRIPPEFREGNGSFSYKWITNFLAKMDVNISALDEELPKTPKVWTFEERSALKDLFAKVPPKDLFTLDETFIAYNLPLDYAQYEASRIQRKIEVATVMLCSNLDGSEKIKPMVVGRYNSYKSFRNYFPSEPIDPVSQSMLGQKMAEKFNVTYHSNRKSWLTSNLFHNWLAQWDKRLGAYNRKIWIVLDDSCSHRIVNVHLKNINLVYTSANSRFLPFNWGVLDEFKTRYRIQQYQALIELQRRLESKLKSKEILISFEQSQLTMSNAFKFISRAWSDIPVDTIKANWKSSGLLPNDMIKLNETVSMAFKKNEALEAKLEKLCNEYHCEKKWDYEMLLDLNIENKNTNFLSTEELVESAIIENYEPDGVDNDAQPSTNEFNAQLPESENTKQFIEGQNGYTHLESRKNSLNIGDPKSNYNSDFLNLITSGYHANQNSTSSNNDAFTQTNIFDVSTLIDKSNIFMDANDDNIDFNNVNVDLPLGNEEYLNDLFPQSIDVSHTTTKPIDIHDNSAIIEQTFDDLTTGKTDRTNSVEHDDSTNQLDNNVQQILDFYGTSPESHTSSNGLKSVQTSDSSSPLDTIQEGNSLKTDIEIASSLQVLLKHINHNTLKFNKRTVKQLSNTYQELVKKVKKNQNQQKQKPEQFKFEDIFFNNSNSDNPTTNESNYDLALEKTNGGTSQFQVKEVDPFF</sequence>
<dbReference type="PROSITE" id="PS51253">
    <property type="entry name" value="HTH_CENPB"/>
    <property type="match status" value="1"/>
</dbReference>
<dbReference type="PANTHER" id="PTHR19303">
    <property type="entry name" value="TRANSPOSON"/>
    <property type="match status" value="1"/>
</dbReference>
<dbReference type="InterPro" id="IPR050863">
    <property type="entry name" value="CenT-Element_Derived"/>
</dbReference>
<reference evidence="4 5" key="1">
    <citation type="submission" date="2015-10" db="EMBL/GenBank/DDBJ databases">
        <title>Draft genomes sequences of Candida glabrata isolates 1A, 1B, 2A, 2B, 3A and 3B.</title>
        <authorList>
            <person name="Haavelsrud O.E."/>
            <person name="Gaustad P."/>
        </authorList>
    </citation>
    <scope>NUCLEOTIDE SEQUENCE [LARGE SCALE GENOMIC DNA]</scope>
    <source>
        <strain evidence="4">910700640</strain>
    </source>
</reference>
<dbReference type="EMBL" id="LLZZ01000124">
    <property type="protein sequence ID" value="KTB02539.1"/>
    <property type="molecule type" value="Genomic_DNA"/>
</dbReference>
<keyword evidence="1" id="KW-0238">DNA-binding</keyword>
<dbReference type="GO" id="GO:0045944">
    <property type="term" value="P:positive regulation of transcription by RNA polymerase II"/>
    <property type="evidence" value="ECO:0007669"/>
    <property type="project" value="EnsemblFungi"/>
</dbReference>
<dbReference type="VEuPathDB" id="FungiDB:B1J91_K10054g"/>
<name>A0A0W0EAS6_CANGB</name>